<dbReference type="RefSeq" id="XP_075091959.1">
    <property type="nucleotide sequence ID" value="XM_075235858.1"/>
</dbReference>
<sequence length="140" mass="16192">MIEYSECKFSDGIDKEDVDVRLDTQVIPMRDSFKFLESIIQGNGKIDGDVTHHIGAKRVKWRLAPSVLCDKNVPPKLKGMALVEDKMRKMRLRWFGQVKRRSADAPLRRCEKLALVGLRRGRGRPEKYWGEVIRQDIALL</sequence>
<reference evidence="2" key="2">
    <citation type="submission" date="2025-08" db="UniProtKB">
        <authorList>
            <consortium name="RefSeq"/>
        </authorList>
    </citation>
    <scope>IDENTIFICATION</scope>
    <source>
        <tissue evidence="2">Leaf</tissue>
    </source>
</reference>
<evidence type="ECO:0000313" key="2">
    <source>
        <dbReference type="RefSeq" id="XP_075091959.1"/>
    </source>
</evidence>
<organism evidence="1 2">
    <name type="scientific">Nicotiana tabacum</name>
    <name type="common">Common tobacco</name>
    <dbReference type="NCBI Taxonomy" id="4097"/>
    <lineage>
        <taxon>Eukaryota</taxon>
        <taxon>Viridiplantae</taxon>
        <taxon>Streptophyta</taxon>
        <taxon>Embryophyta</taxon>
        <taxon>Tracheophyta</taxon>
        <taxon>Spermatophyta</taxon>
        <taxon>Magnoliopsida</taxon>
        <taxon>eudicotyledons</taxon>
        <taxon>Gunneridae</taxon>
        <taxon>Pentapetalae</taxon>
        <taxon>asterids</taxon>
        <taxon>lamiids</taxon>
        <taxon>Solanales</taxon>
        <taxon>Solanaceae</taxon>
        <taxon>Nicotianoideae</taxon>
        <taxon>Nicotianeae</taxon>
        <taxon>Nicotiana</taxon>
    </lineage>
</organism>
<protein>
    <submittedName>
        <fullName evidence="2">Uncharacterized protein LOC142172087</fullName>
    </submittedName>
</protein>
<evidence type="ECO:0000313" key="1">
    <source>
        <dbReference type="Proteomes" id="UP000790787"/>
    </source>
</evidence>
<proteinExistence type="predicted"/>
<reference evidence="1" key="1">
    <citation type="journal article" date="2014" name="Nat. Commun.">
        <title>The tobacco genome sequence and its comparison with those of tomato and potato.</title>
        <authorList>
            <person name="Sierro N."/>
            <person name="Battey J.N."/>
            <person name="Ouadi S."/>
            <person name="Bakaher N."/>
            <person name="Bovet L."/>
            <person name="Willig A."/>
            <person name="Goepfert S."/>
            <person name="Peitsch M.C."/>
            <person name="Ivanov N.V."/>
        </authorList>
    </citation>
    <scope>NUCLEOTIDE SEQUENCE [LARGE SCALE GENOMIC DNA]</scope>
</reference>
<accession>A0AC58T434</accession>
<name>A0AC58T434_TOBAC</name>
<gene>
    <name evidence="2" type="primary">LOC142172087</name>
</gene>
<keyword evidence="1" id="KW-1185">Reference proteome</keyword>
<dbReference type="Proteomes" id="UP000790787">
    <property type="component" value="Chromosome 17"/>
</dbReference>